<accession>A0ABU1V992</accession>
<dbReference type="Proteomes" id="UP001265550">
    <property type="component" value="Unassembled WGS sequence"/>
</dbReference>
<evidence type="ECO:0000313" key="3">
    <source>
        <dbReference type="Proteomes" id="UP001265550"/>
    </source>
</evidence>
<dbReference type="PANTHER" id="PTHR46438">
    <property type="entry name" value="ALPHA/BETA-HYDROLASES SUPERFAMILY PROTEIN"/>
    <property type="match status" value="1"/>
</dbReference>
<keyword evidence="3" id="KW-1185">Reference proteome</keyword>
<feature type="domain" description="AB hydrolase-1" evidence="1">
    <location>
        <begin position="23"/>
        <end position="136"/>
    </location>
</feature>
<sequence>MQLDTITFEDFQVRTYSAGDGAPLLLLHGVGPGTSITANFSSVIDELARHYRVVGMDLVGFGGSARKSNDPLFDFELWVRQARFLAGELKACSPGEPLRIWGQSMGGALALRLAADDTDISHVVATGTGGGHHRVNPPLEKFWTFPQSLAQLRDAMQSSMLDPASITDAMVQTRWDTLQQGDIGPYFGRMMAGDKQALLDSVRIPDEVLRRIAARVLLIHGRDDKPCPYTDNALPLLDRIPRCDAVLLGQCGHTPAREQPAKTLELVFAHLARP</sequence>
<dbReference type="RefSeq" id="WP_204733243.1">
    <property type="nucleotide sequence ID" value="NZ_JAVDWE010000004.1"/>
</dbReference>
<protein>
    <submittedName>
        <fullName evidence="2">2-hydroxymuconate-semialdehyde hydrolase</fullName>
        <ecNumber evidence="2">3.7.1.9</ecNumber>
    </submittedName>
</protein>
<dbReference type="GO" id="GO:0018775">
    <property type="term" value="F:2-hydroxymuconate-semialdehyde hydrolase activity"/>
    <property type="evidence" value="ECO:0007669"/>
    <property type="project" value="UniProtKB-EC"/>
</dbReference>
<evidence type="ECO:0000313" key="2">
    <source>
        <dbReference type="EMBL" id="MDR7094036.1"/>
    </source>
</evidence>
<reference evidence="2 3" key="1">
    <citation type="submission" date="2023-07" db="EMBL/GenBank/DDBJ databases">
        <title>Sorghum-associated microbial communities from plants grown in Nebraska, USA.</title>
        <authorList>
            <person name="Schachtman D."/>
        </authorList>
    </citation>
    <scope>NUCLEOTIDE SEQUENCE [LARGE SCALE GENOMIC DNA]</scope>
    <source>
        <strain evidence="2 3">BE240</strain>
    </source>
</reference>
<dbReference type="InterPro" id="IPR000073">
    <property type="entry name" value="AB_hydrolase_1"/>
</dbReference>
<dbReference type="Pfam" id="PF00561">
    <property type="entry name" value="Abhydrolase_1"/>
    <property type="match status" value="1"/>
</dbReference>
<keyword evidence="2" id="KW-0378">Hydrolase</keyword>
<evidence type="ECO:0000259" key="1">
    <source>
        <dbReference type="Pfam" id="PF00561"/>
    </source>
</evidence>
<dbReference type="SUPFAM" id="SSF53474">
    <property type="entry name" value="alpha/beta-Hydrolases"/>
    <property type="match status" value="1"/>
</dbReference>
<comment type="caution">
    <text evidence="2">The sequence shown here is derived from an EMBL/GenBank/DDBJ whole genome shotgun (WGS) entry which is preliminary data.</text>
</comment>
<dbReference type="PRINTS" id="PR00111">
    <property type="entry name" value="ABHYDROLASE"/>
</dbReference>
<dbReference type="Gene3D" id="3.40.50.1820">
    <property type="entry name" value="alpha/beta hydrolase"/>
    <property type="match status" value="1"/>
</dbReference>
<name>A0ABU1V992_9BURK</name>
<dbReference type="InterPro" id="IPR029058">
    <property type="entry name" value="AB_hydrolase_fold"/>
</dbReference>
<organism evidence="2 3">
    <name type="scientific">Hydrogenophaga laconesensis</name>
    <dbReference type="NCBI Taxonomy" id="1805971"/>
    <lineage>
        <taxon>Bacteria</taxon>
        <taxon>Pseudomonadati</taxon>
        <taxon>Pseudomonadota</taxon>
        <taxon>Betaproteobacteria</taxon>
        <taxon>Burkholderiales</taxon>
        <taxon>Comamonadaceae</taxon>
        <taxon>Hydrogenophaga</taxon>
    </lineage>
</organism>
<dbReference type="EC" id="3.7.1.9" evidence="2"/>
<dbReference type="EMBL" id="JAVDWE010000004">
    <property type="protein sequence ID" value="MDR7094036.1"/>
    <property type="molecule type" value="Genomic_DNA"/>
</dbReference>
<proteinExistence type="predicted"/>
<gene>
    <name evidence="2" type="ORF">J2X09_001774</name>
</gene>